<keyword evidence="1" id="KW-0694">RNA-binding</keyword>
<name>A0A8C8WZW0_PANLE</name>
<keyword evidence="2" id="KW-0689">Ribosomal protein</keyword>
<evidence type="ECO:0000313" key="6">
    <source>
        <dbReference type="Proteomes" id="UP000694399"/>
    </source>
</evidence>
<dbReference type="InterPro" id="IPR032440">
    <property type="entry name" value="Ribosomal_uS17_N"/>
</dbReference>
<dbReference type="GO" id="GO:0022627">
    <property type="term" value="C:cytosolic small ribosomal subunit"/>
    <property type="evidence" value="ECO:0007669"/>
    <property type="project" value="TreeGrafter"/>
</dbReference>
<evidence type="ECO:0000256" key="3">
    <source>
        <dbReference type="ARBA" id="ARBA00023274"/>
    </source>
</evidence>
<dbReference type="Gene3D" id="2.40.50.1000">
    <property type="match status" value="1"/>
</dbReference>
<dbReference type="GO" id="GO:0006412">
    <property type="term" value="P:translation"/>
    <property type="evidence" value="ECO:0007669"/>
    <property type="project" value="InterPro"/>
</dbReference>
<feature type="domain" description="Small ribosomal subunit protein uS17 N-terminal" evidence="4">
    <location>
        <begin position="5"/>
        <end position="73"/>
    </location>
</feature>
<dbReference type="InterPro" id="IPR000266">
    <property type="entry name" value="Ribosomal_uS17"/>
</dbReference>
<keyword evidence="3" id="KW-0687">Ribonucleoprotein</keyword>
<dbReference type="Proteomes" id="UP000694399">
    <property type="component" value="Chromosome D4"/>
</dbReference>
<dbReference type="Ensembl" id="ENSPLOT00000013218.1">
    <property type="protein sequence ID" value="ENSPLOP00000011936.1"/>
    <property type="gene ID" value="ENSPLOG00000008759.1"/>
</dbReference>
<reference evidence="5" key="1">
    <citation type="journal article" date="2019" name="bioRxiv">
        <title>Long live the king: chromosome-level assembly of the lion (Panthera leo) using linked-read, Hi-C, and long read data.</title>
        <authorList>
            <person name="Armstrong E.E."/>
            <person name="Taylor R.W."/>
            <person name="Miller D.E."/>
            <person name="Kaelin C."/>
            <person name="Barsh G."/>
            <person name="Hadly E.A."/>
            <person name="Petrov D."/>
        </authorList>
    </citation>
    <scope>NUCLEOTIDE SEQUENCE [LARGE SCALE GENOMIC DNA]</scope>
</reference>
<dbReference type="AlphaFoldDB" id="A0A8C8WZW0"/>
<organism evidence="5 6">
    <name type="scientific">Panthera leo</name>
    <name type="common">Lion</name>
    <dbReference type="NCBI Taxonomy" id="9689"/>
    <lineage>
        <taxon>Eukaryota</taxon>
        <taxon>Metazoa</taxon>
        <taxon>Chordata</taxon>
        <taxon>Craniata</taxon>
        <taxon>Vertebrata</taxon>
        <taxon>Euteleostomi</taxon>
        <taxon>Mammalia</taxon>
        <taxon>Eutheria</taxon>
        <taxon>Laurasiatheria</taxon>
        <taxon>Carnivora</taxon>
        <taxon>Feliformia</taxon>
        <taxon>Felidae</taxon>
        <taxon>Pantherinae</taxon>
        <taxon>Panthera</taxon>
    </lineage>
</organism>
<dbReference type="GO" id="GO:0019843">
    <property type="term" value="F:rRNA binding"/>
    <property type="evidence" value="ECO:0007669"/>
    <property type="project" value="UniProtKB-KW"/>
</dbReference>
<accession>A0A8C8WZW0</accession>
<sequence>MADPQAECAHPKQPTIFQKKQRVLMGDTGKEKLPRNYKNIGLGFKMPKEVTEGPCIDKKCPLSADVSIRGWILPGVVTGMKTPKTAVIH</sequence>
<evidence type="ECO:0000256" key="2">
    <source>
        <dbReference type="ARBA" id="ARBA00022980"/>
    </source>
</evidence>
<reference evidence="5" key="3">
    <citation type="submission" date="2025-09" db="UniProtKB">
        <authorList>
            <consortium name="Ensembl"/>
        </authorList>
    </citation>
    <scope>IDENTIFICATION</scope>
</reference>
<dbReference type="OMA" id="RIFMPER"/>
<evidence type="ECO:0000313" key="5">
    <source>
        <dbReference type="Ensembl" id="ENSPLOP00000011936.1"/>
    </source>
</evidence>
<keyword evidence="6" id="KW-1185">Reference proteome</keyword>
<keyword evidence="1" id="KW-0699">rRNA-binding</keyword>
<dbReference type="PANTHER" id="PTHR10744:SF9">
    <property type="entry name" value="40S RIBOSOMAL PROTEIN S11-RELATED"/>
    <property type="match status" value="1"/>
</dbReference>
<dbReference type="Pfam" id="PF16205">
    <property type="entry name" value="Ribosomal_S17_N"/>
    <property type="match status" value="1"/>
</dbReference>
<dbReference type="GO" id="GO:0003735">
    <property type="term" value="F:structural constituent of ribosome"/>
    <property type="evidence" value="ECO:0007669"/>
    <property type="project" value="InterPro"/>
</dbReference>
<dbReference type="PANTHER" id="PTHR10744">
    <property type="entry name" value="40S RIBOSOMAL PROTEIN S11 FAMILY MEMBER"/>
    <property type="match status" value="1"/>
</dbReference>
<evidence type="ECO:0000256" key="1">
    <source>
        <dbReference type="ARBA" id="ARBA00022730"/>
    </source>
</evidence>
<evidence type="ECO:0000259" key="4">
    <source>
        <dbReference type="Pfam" id="PF16205"/>
    </source>
</evidence>
<proteinExistence type="predicted"/>
<reference evidence="5" key="2">
    <citation type="submission" date="2025-08" db="UniProtKB">
        <authorList>
            <consortium name="Ensembl"/>
        </authorList>
    </citation>
    <scope>IDENTIFICATION</scope>
</reference>
<dbReference type="GeneTree" id="ENSGT00970000194037"/>
<protein>
    <recommendedName>
        <fullName evidence="4">Small ribosomal subunit protein uS17 N-terminal domain-containing protein</fullName>
    </recommendedName>
</protein>